<comment type="caution">
    <text evidence="8">The sequence shown here is derived from an EMBL/GenBank/DDBJ whole genome shotgun (WGS) entry which is preliminary data.</text>
</comment>
<feature type="domain" description="Na+/H+ antiporter NhaC-like C-terminal" evidence="7">
    <location>
        <begin position="165"/>
        <end position="507"/>
    </location>
</feature>
<dbReference type="Pfam" id="PF03553">
    <property type="entry name" value="Na_H_antiporter"/>
    <property type="match status" value="1"/>
</dbReference>
<feature type="transmembrane region" description="Helical" evidence="6">
    <location>
        <begin position="70"/>
        <end position="89"/>
    </location>
</feature>
<evidence type="ECO:0000256" key="4">
    <source>
        <dbReference type="ARBA" id="ARBA00022989"/>
    </source>
</evidence>
<gene>
    <name evidence="8" type="ORF">H8695_08370</name>
</gene>
<evidence type="ECO:0000256" key="3">
    <source>
        <dbReference type="ARBA" id="ARBA00022692"/>
    </source>
</evidence>
<evidence type="ECO:0000259" key="7">
    <source>
        <dbReference type="Pfam" id="PF03553"/>
    </source>
</evidence>
<name>A0A926DF40_9FIRM</name>
<feature type="transmembrane region" description="Helical" evidence="6">
    <location>
        <begin position="268"/>
        <end position="289"/>
    </location>
</feature>
<feature type="transmembrane region" description="Helical" evidence="6">
    <location>
        <begin position="354"/>
        <end position="375"/>
    </location>
</feature>
<sequence length="546" mass="57835">MNADALGVLTVLPPLIAILLAFLTKNVVISLFAGIVFGAVLMQVTGGTLVQSGFGFISIVTGMMNSLGDSWNAGVVMQCLVIGGTIALITKMGGARAIADALAKRAKTAKSSQFITWLMGIFIFFDDYANSLIVGPVMRPVTDKMRISREKLSFIVDSTAAPIAGIALISTWIATELTSIRDGFANIGVTEGVDFYGTFVRTIPYRFYNIFILVFILFTIYLSREFGPMLKAERRARKFGKVVADGSTPLMSDEAADLEPAEGAKTSIWSAILPIGTLIVSAFVLFYYIGYQYALADGVAVMRTAPFSWEGIKEAFSATDAALALLGSAILATIVALVYGVCKKHFNLIEGIDIWIKGLKSLFITAVILVLAWTLNGTIKEIGTSMFLVNTISGSLPAFLLPSLIFVMGSLISFSTGTSYGTMLILTPLTIPLANALKPGNETFMLAAIGAVLTGAIFGDHCSPISDTTILSSMGAGCDHLDHTKTQMVYALAVAGVSIVGGYLLVGLGLPVWASLIIGIVLTGVMVAVVGKNPDKPLPGKLEPTE</sequence>
<keyword evidence="2" id="KW-1003">Cell membrane</keyword>
<evidence type="ECO:0000313" key="8">
    <source>
        <dbReference type="EMBL" id="MBC8536697.1"/>
    </source>
</evidence>
<reference evidence="8" key="1">
    <citation type="submission" date="2020-08" db="EMBL/GenBank/DDBJ databases">
        <title>Genome public.</title>
        <authorList>
            <person name="Liu C."/>
            <person name="Sun Q."/>
        </authorList>
    </citation>
    <scope>NUCLEOTIDE SEQUENCE</scope>
    <source>
        <strain evidence="8">BX7</strain>
    </source>
</reference>
<dbReference type="InterPro" id="IPR018461">
    <property type="entry name" value="Na/H_Antiport_NhaC-like_C"/>
</dbReference>
<feature type="transmembrane region" description="Helical" evidence="6">
    <location>
        <begin position="321"/>
        <end position="342"/>
    </location>
</feature>
<keyword evidence="9" id="KW-1185">Reference proteome</keyword>
<proteinExistence type="predicted"/>
<feature type="transmembrane region" description="Helical" evidence="6">
    <location>
        <begin position="6"/>
        <end position="24"/>
    </location>
</feature>
<dbReference type="Proteomes" id="UP000620366">
    <property type="component" value="Unassembled WGS sequence"/>
</dbReference>
<evidence type="ECO:0000256" key="1">
    <source>
        <dbReference type="ARBA" id="ARBA00004651"/>
    </source>
</evidence>
<organism evidence="8 9">
    <name type="scientific">Feifania hominis</name>
    <dbReference type="NCBI Taxonomy" id="2763660"/>
    <lineage>
        <taxon>Bacteria</taxon>
        <taxon>Bacillati</taxon>
        <taxon>Bacillota</taxon>
        <taxon>Clostridia</taxon>
        <taxon>Eubacteriales</taxon>
        <taxon>Feifaniaceae</taxon>
        <taxon>Feifania</taxon>
    </lineage>
</organism>
<evidence type="ECO:0000256" key="5">
    <source>
        <dbReference type="ARBA" id="ARBA00023136"/>
    </source>
</evidence>
<comment type="subcellular location">
    <subcellularLocation>
        <location evidence="1">Cell membrane</location>
        <topology evidence="1">Multi-pass membrane protein</topology>
    </subcellularLocation>
</comment>
<keyword evidence="5 6" id="KW-0472">Membrane</keyword>
<accession>A0A926DF40</accession>
<feature type="transmembrane region" description="Helical" evidence="6">
    <location>
        <begin position="489"/>
        <end position="506"/>
    </location>
</feature>
<feature type="transmembrane region" description="Helical" evidence="6">
    <location>
        <begin position="31"/>
        <end position="50"/>
    </location>
</feature>
<dbReference type="PANTHER" id="PTHR43478:SF1">
    <property type="entry name" value="NA+_H+ ANTIPORTER NHAC-LIKE C-TERMINAL DOMAIN-CONTAINING PROTEIN"/>
    <property type="match status" value="1"/>
</dbReference>
<feature type="transmembrane region" description="Helical" evidence="6">
    <location>
        <begin position="205"/>
        <end position="222"/>
    </location>
</feature>
<dbReference type="PANTHER" id="PTHR43478">
    <property type="entry name" value="NA+/H+ ANTIPORTER-RELATED"/>
    <property type="match status" value="1"/>
</dbReference>
<protein>
    <submittedName>
        <fullName evidence="8">Na+/H+ antiporter NhaC family protein</fullName>
    </submittedName>
</protein>
<dbReference type="AlphaFoldDB" id="A0A926DF40"/>
<evidence type="ECO:0000256" key="6">
    <source>
        <dbReference type="SAM" id="Phobius"/>
    </source>
</evidence>
<dbReference type="GO" id="GO:0005886">
    <property type="term" value="C:plasma membrane"/>
    <property type="evidence" value="ECO:0007669"/>
    <property type="project" value="UniProtKB-SubCell"/>
</dbReference>
<feature type="transmembrane region" description="Helical" evidence="6">
    <location>
        <begin position="395"/>
        <end position="414"/>
    </location>
</feature>
<feature type="transmembrane region" description="Helical" evidence="6">
    <location>
        <begin position="154"/>
        <end position="174"/>
    </location>
</feature>
<evidence type="ECO:0000313" key="9">
    <source>
        <dbReference type="Proteomes" id="UP000620366"/>
    </source>
</evidence>
<keyword evidence="3 6" id="KW-0812">Transmembrane</keyword>
<keyword evidence="4 6" id="KW-1133">Transmembrane helix</keyword>
<feature type="transmembrane region" description="Helical" evidence="6">
    <location>
        <begin position="512"/>
        <end position="531"/>
    </location>
</feature>
<evidence type="ECO:0000256" key="2">
    <source>
        <dbReference type="ARBA" id="ARBA00022475"/>
    </source>
</evidence>
<dbReference type="EMBL" id="JACRSP010000003">
    <property type="protein sequence ID" value="MBC8536697.1"/>
    <property type="molecule type" value="Genomic_DNA"/>
</dbReference>